<feature type="region of interest" description="Disordered" evidence="5">
    <location>
        <begin position="142"/>
        <end position="194"/>
    </location>
</feature>
<dbReference type="InterPro" id="IPR032808">
    <property type="entry name" value="DoxX"/>
</dbReference>
<organism evidence="6 7">
    <name type="scientific">Aquipuribacter nitratireducens</name>
    <dbReference type="NCBI Taxonomy" id="650104"/>
    <lineage>
        <taxon>Bacteria</taxon>
        <taxon>Bacillati</taxon>
        <taxon>Actinomycetota</taxon>
        <taxon>Actinomycetes</taxon>
        <taxon>Micrococcales</taxon>
        <taxon>Intrasporangiaceae</taxon>
        <taxon>Aquipuribacter</taxon>
    </lineage>
</organism>
<name>A0ABW0GNV4_9MICO</name>
<comment type="caution">
    <text evidence="6">The sequence shown here is derived from an EMBL/GenBank/DDBJ whole genome shotgun (WGS) entry which is preliminary data.</text>
</comment>
<gene>
    <name evidence="6" type="ORF">ACFPJ6_07255</name>
</gene>
<evidence type="ECO:0000256" key="5">
    <source>
        <dbReference type="SAM" id="MobiDB-lite"/>
    </source>
</evidence>
<protein>
    <submittedName>
        <fullName evidence="6">DoxX family protein</fullName>
    </submittedName>
</protein>
<dbReference type="RefSeq" id="WP_340268003.1">
    <property type="nucleotide sequence ID" value="NZ_JBBEOG010000002.1"/>
</dbReference>
<keyword evidence="7" id="KW-1185">Reference proteome</keyword>
<reference evidence="7" key="1">
    <citation type="journal article" date="2019" name="Int. J. Syst. Evol. Microbiol.">
        <title>The Global Catalogue of Microorganisms (GCM) 10K type strain sequencing project: providing services to taxonomists for standard genome sequencing and annotation.</title>
        <authorList>
            <consortium name="The Broad Institute Genomics Platform"/>
            <consortium name="The Broad Institute Genome Sequencing Center for Infectious Disease"/>
            <person name="Wu L."/>
            <person name="Ma J."/>
        </authorList>
    </citation>
    <scope>NUCLEOTIDE SEQUENCE [LARGE SCALE GENOMIC DNA]</scope>
    <source>
        <strain evidence="7">CCUG 43114</strain>
    </source>
</reference>
<keyword evidence="4" id="KW-0472">Membrane</keyword>
<evidence type="ECO:0000256" key="1">
    <source>
        <dbReference type="ARBA" id="ARBA00004141"/>
    </source>
</evidence>
<evidence type="ECO:0000256" key="4">
    <source>
        <dbReference type="ARBA" id="ARBA00023136"/>
    </source>
</evidence>
<feature type="compositionally biased region" description="Basic and acidic residues" evidence="5">
    <location>
        <begin position="148"/>
        <end position="160"/>
    </location>
</feature>
<proteinExistence type="predicted"/>
<comment type="subcellular location">
    <subcellularLocation>
        <location evidence="1">Membrane</location>
        <topology evidence="1">Multi-pass membrane protein</topology>
    </subcellularLocation>
</comment>
<evidence type="ECO:0000313" key="7">
    <source>
        <dbReference type="Proteomes" id="UP001596122"/>
    </source>
</evidence>
<evidence type="ECO:0000256" key="2">
    <source>
        <dbReference type="ARBA" id="ARBA00022692"/>
    </source>
</evidence>
<evidence type="ECO:0000313" key="6">
    <source>
        <dbReference type="EMBL" id="MFC5380581.1"/>
    </source>
</evidence>
<feature type="compositionally biased region" description="Basic and acidic residues" evidence="5">
    <location>
        <begin position="168"/>
        <end position="194"/>
    </location>
</feature>
<accession>A0ABW0GNV4</accession>
<sequence length="194" mass="20880">MFRRIARPLLAAVFVHSGVDALRDPSRPAERAAPLVKAAAERFGIPDDPVLAARVNGGVMVAGGLGMATGVLPRTSALALAASLVPTTYAGHAFWEYPKEEQKQHRIQFLKNLGLLSGLLLVADAPYAQERAVRKAKRARKAEAAAAQREKQSKAVEKAAAKQAKHAAKIEARAAKQRAKAEKADARLRKHKDD</sequence>
<dbReference type="EMBL" id="JBHSLD010000007">
    <property type="protein sequence ID" value="MFC5380581.1"/>
    <property type="molecule type" value="Genomic_DNA"/>
</dbReference>
<evidence type="ECO:0000256" key="3">
    <source>
        <dbReference type="ARBA" id="ARBA00022989"/>
    </source>
</evidence>
<keyword evidence="3" id="KW-1133">Transmembrane helix</keyword>
<dbReference type="Proteomes" id="UP001596122">
    <property type="component" value="Unassembled WGS sequence"/>
</dbReference>
<keyword evidence="2" id="KW-0812">Transmembrane</keyword>
<dbReference type="Pfam" id="PF07681">
    <property type="entry name" value="DoxX"/>
    <property type="match status" value="1"/>
</dbReference>